<evidence type="ECO:0000313" key="2">
    <source>
        <dbReference type="Proteomes" id="UP001177021"/>
    </source>
</evidence>
<evidence type="ECO:0000313" key="1">
    <source>
        <dbReference type="EMBL" id="CAJ2651316.1"/>
    </source>
</evidence>
<dbReference type="EMBL" id="CASHSV030000121">
    <property type="protein sequence ID" value="CAJ2651316.1"/>
    <property type="molecule type" value="Genomic_DNA"/>
</dbReference>
<gene>
    <name evidence="1" type="ORF">MILVUS5_LOCUS18968</name>
</gene>
<sequence length="108" mass="12044">MVVATISEFGSRLYEGKRLCATAAVVVRDGGSDAGFRLCFVLQQRQCSAAAVSFPFFNYDSFGFVGLVWIGYGGDCALMMICWKTNFSSRFLDFVLFLLVFEMMVVGW</sequence>
<dbReference type="Proteomes" id="UP001177021">
    <property type="component" value="Unassembled WGS sequence"/>
</dbReference>
<protein>
    <submittedName>
        <fullName evidence="1">Uncharacterized protein</fullName>
    </submittedName>
</protein>
<reference evidence="1" key="1">
    <citation type="submission" date="2023-10" db="EMBL/GenBank/DDBJ databases">
        <authorList>
            <person name="Rodriguez Cubillos JULIANA M."/>
            <person name="De Vega J."/>
        </authorList>
    </citation>
    <scope>NUCLEOTIDE SEQUENCE</scope>
</reference>
<accession>A0ACB0K4X8</accession>
<comment type="caution">
    <text evidence="1">The sequence shown here is derived from an EMBL/GenBank/DDBJ whole genome shotgun (WGS) entry which is preliminary data.</text>
</comment>
<keyword evidence="2" id="KW-1185">Reference proteome</keyword>
<proteinExistence type="predicted"/>
<name>A0ACB0K4X8_TRIPR</name>
<organism evidence="1 2">
    <name type="scientific">Trifolium pratense</name>
    <name type="common">Red clover</name>
    <dbReference type="NCBI Taxonomy" id="57577"/>
    <lineage>
        <taxon>Eukaryota</taxon>
        <taxon>Viridiplantae</taxon>
        <taxon>Streptophyta</taxon>
        <taxon>Embryophyta</taxon>
        <taxon>Tracheophyta</taxon>
        <taxon>Spermatophyta</taxon>
        <taxon>Magnoliopsida</taxon>
        <taxon>eudicotyledons</taxon>
        <taxon>Gunneridae</taxon>
        <taxon>Pentapetalae</taxon>
        <taxon>rosids</taxon>
        <taxon>fabids</taxon>
        <taxon>Fabales</taxon>
        <taxon>Fabaceae</taxon>
        <taxon>Papilionoideae</taxon>
        <taxon>50 kb inversion clade</taxon>
        <taxon>NPAAA clade</taxon>
        <taxon>Hologalegina</taxon>
        <taxon>IRL clade</taxon>
        <taxon>Trifolieae</taxon>
        <taxon>Trifolium</taxon>
    </lineage>
</organism>